<proteinExistence type="predicted"/>
<accession>A0A0C9WSU7</accession>
<dbReference type="AlphaFoldDB" id="A0A0C9WSU7"/>
<organism evidence="1 2">
    <name type="scientific">Laccaria amethystina LaAM-08-1</name>
    <dbReference type="NCBI Taxonomy" id="1095629"/>
    <lineage>
        <taxon>Eukaryota</taxon>
        <taxon>Fungi</taxon>
        <taxon>Dikarya</taxon>
        <taxon>Basidiomycota</taxon>
        <taxon>Agaricomycotina</taxon>
        <taxon>Agaricomycetes</taxon>
        <taxon>Agaricomycetidae</taxon>
        <taxon>Agaricales</taxon>
        <taxon>Agaricineae</taxon>
        <taxon>Hydnangiaceae</taxon>
        <taxon>Laccaria</taxon>
    </lineage>
</organism>
<sequence length="69" mass="7922">MESSLFSKLMEPSCRIRVNEVSLCLTKGIRDSRRVPSVNLPENLVLRRALNTLPVIKIQAIRERHPVIK</sequence>
<reference evidence="2" key="2">
    <citation type="submission" date="2015-01" db="EMBL/GenBank/DDBJ databases">
        <title>Evolutionary Origins and Diversification of the Mycorrhizal Mutualists.</title>
        <authorList>
            <consortium name="DOE Joint Genome Institute"/>
            <consortium name="Mycorrhizal Genomics Consortium"/>
            <person name="Kohler A."/>
            <person name="Kuo A."/>
            <person name="Nagy L.G."/>
            <person name="Floudas D."/>
            <person name="Copeland A."/>
            <person name="Barry K.W."/>
            <person name="Cichocki N."/>
            <person name="Veneault-Fourrey C."/>
            <person name="LaButti K."/>
            <person name="Lindquist E.A."/>
            <person name="Lipzen A."/>
            <person name="Lundell T."/>
            <person name="Morin E."/>
            <person name="Murat C."/>
            <person name="Riley R."/>
            <person name="Ohm R."/>
            <person name="Sun H."/>
            <person name="Tunlid A."/>
            <person name="Henrissat B."/>
            <person name="Grigoriev I.V."/>
            <person name="Hibbett D.S."/>
            <person name="Martin F."/>
        </authorList>
    </citation>
    <scope>NUCLEOTIDE SEQUENCE [LARGE SCALE GENOMIC DNA]</scope>
    <source>
        <strain evidence="2">LaAM-08-1</strain>
    </source>
</reference>
<name>A0A0C9WSU7_9AGAR</name>
<reference evidence="1 2" key="1">
    <citation type="submission" date="2014-04" db="EMBL/GenBank/DDBJ databases">
        <authorList>
            <consortium name="DOE Joint Genome Institute"/>
            <person name="Kuo A."/>
            <person name="Kohler A."/>
            <person name="Nagy L.G."/>
            <person name="Floudas D."/>
            <person name="Copeland A."/>
            <person name="Barry K.W."/>
            <person name="Cichocki N."/>
            <person name="Veneault-Fourrey C."/>
            <person name="LaButti K."/>
            <person name="Lindquist E.A."/>
            <person name="Lipzen A."/>
            <person name="Lundell T."/>
            <person name="Morin E."/>
            <person name="Murat C."/>
            <person name="Sun H."/>
            <person name="Tunlid A."/>
            <person name="Henrissat B."/>
            <person name="Grigoriev I.V."/>
            <person name="Hibbett D.S."/>
            <person name="Martin F."/>
            <person name="Nordberg H.P."/>
            <person name="Cantor M.N."/>
            <person name="Hua S.X."/>
        </authorList>
    </citation>
    <scope>NUCLEOTIDE SEQUENCE [LARGE SCALE GENOMIC DNA]</scope>
    <source>
        <strain evidence="1 2">LaAM-08-1</strain>
    </source>
</reference>
<dbReference type="HOGENOM" id="CLU_2776312_0_0_1"/>
<evidence type="ECO:0000313" key="1">
    <source>
        <dbReference type="EMBL" id="KIJ94870.1"/>
    </source>
</evidence>
<dbReference type="Proteomes" id="UP000054477">
    <property type="component" value="Unassembled WGS sequence"/>
</dbReference>
<keyword evidence="2" id="KW-1185">Reference proteome</keyword>
<gene>
    <name evidence="1" type="ORF">K443DRAFT_683440</name>
</gene>
<evidence type="ECO:0000313" key="2">
    <source>
        <dbReference type="Proteomes" id="UP000054477"/>
    </source>
</evidence>
<dbReference type="EMBL" id="KN838776">
    <property type="protein sequence ID" value="KIJ94870.1"/>
    <property type="molecule type" value="Genomic_DNA"/>
</dbReference>
<protein>
    <submittedName>
        <fullName evidence="1">Uncharacterized protein</fullName>
    </submittedName>
</protein>